<dbReference type="AlphaFoldDB" id="A0A1V6N1Q0"/>
<accession>A0A1V6N1Q0</accession>
<proteinExistence type="predicted"/>
<dbReference type="InterPro" id="IPR037914">
    <property type="entry name" value="SpoVT-AbrB_sf"/>
</dbReference>
<evidence type="ECO:0000313" key="2">
    <source>
        <dbReference type="Proteomes" id="UP000191661"/>
    </source>
</evidence>
<dbReference type="RefSeq" id="WP_080460568.1">
    <property type="nucleotide sequence ID" value="NZ_JXMW01000012.1"/>
</dbReference>
<keyword evidence="1" id="KW-0238">DNA-binding</keyword>
<evidence type="ECO:0000313" key="1">
    <source>
        <dbReference type="EMBL" id="OQD58585.1"/>
    </source>
</evidence>
<dbReference type="GO" id="GO:0003677">
    <property type="term" value="F:DNA binding"/>
    <property type="evidence" value="ECO:0007669"/>
    <property type="project" value="UniProtKB-KW"/>
</dbReference>
<name>A0A1V6N1Q0_METAZ</name>
<dbReference type="SUPFAM" id="SSF89447">
    <property type="entry name" value="AbrB/MazE/MraZ-like"/>
    <property type="match status" value="1"/>
</dbReference>
<keyword evidence="2" id="KW-1185">Reference proteome</keyword>
<protein>
    <submittedName>
        <fullName evidence="1">DNA-binding protein</fullName>
    </submittedName>
</protein>
<sequence length="75" mass="8852">MVVTTKIYENNQTAIPSEIRKRFKIGKNDLVEWSINEKGKLEVSFRKKVSFKDIRSKGKLDYKTNSVNLKKELYK</sequence>
<comment type="caution">
    <text evidence="1">The sequence shown here is derived from an EMBL/GenBank/DDBJ whole genome shotgun (WGS) entry which is preliminary data.</text>
</comment>
<dbReference type="Gene3D" id="2.10.260.10">
    <property type="match status" value="1"/>
</dbReference>
<dbReference type="EMBL" id="JXMW01000012">
    <property type="protein sequence ID" value="OQD58585.1"/>
    <property type="molecule type" value="Genomic_DNA"/>
</dbReference>
<dbReference type="Proteomes" id="UP000191661">
    <property type="component" value="Unassembled WGS sequence"/>
</dbReference>
<organism evidence="1 2">
    <name type="scientific">Methanobrevibacter arboriphilus JCM 13429 = DSM 1125</name>
    <dbReference type="NCBI Taxonomy" id="1300164"/>
    <lineage>
        <taxon>Archaea</taxon>
        <taxon>Methanobacteriati</taxon>
        <taxon>Methanobacteriota</taxon>
        <taxon>Methanomada group</taxon>
        <taxon>Methanobacteria</taxon>
        <taxon>Methanobacteriales</taxon>
        <taxon>Methanobacteriaceae</taxon>
        <taxon>Methanobrevibacter</taxon>
    </lineage>
</organism>
<gene>
    <name evidence="1" type="ORF">MBBAR_12c00600</name>
</gene>
<reference evidence="1 2" key="1">
    <citation type="submission" date="2014-12" db="EMBL/GenBank/DDBJ databases">
        <title>Genome sequence of Methanobrevibacter arboriphilicus DH1, DSM1125.</title>
        <authorList>
            <person name="Poehlein A."/>
            <person name="Thauer R.K."/>
            <person name="Seedorf H."/>
            <person name="Daniel R."/>
        </authorList>
    </citation>
    <scope>NUCLEOTIDE SEQUENCE [LARGE SCALE GENOMIC DNA]</scope>
    <source>
        <strain evidence="1 2">DH1</strain>
    </source>
</reference>
<dbReference type="OrthoDB" id="67352at2157"/>